<feature type="compositionally biased region" description="Polar residues" evidence="5">
    <location>
        <begin position="289"/>
        <end position="325"/>
    </location>
</feature>
<dbReference type="GO" id="GO:0051726">
    <property type="term" value="P:regulation of cell cycle"/>
    <property type="evidence" value="ECO:0007669"/>
    <property type="project" value="UniProtKB-ARBA"/>
</dbReference>
<feature type="domain" description="Cyclin-like" evidence="6">
    <location>
        <begin position="164"/>
        <end position="251"/>
    </location>
</feature>
<dbReference type="EnsemblMetazoa" id="AFUN014978-RA">
    <property type="protein sequence ID" value="AFUN014978-PA"/>
    <property type="gene ID" value="AFUN014978"/>
</dbReference>
<dbReference type="InterPro" id="IPR036915">
    <property type="entry name" value="Cyclin-like_sf"/>
</dbReference>
<organism evidence="8">
    <name type="scientific">Anopheles funestus</name>
    <name type="common">African malaria mosquito</name>
    <dbReference type="NCBI Taxonomy" id="62324"/>
    <lineage>
        <taxon>Eukaryota</taxon>
        <taxon>Metazoa</taxon>
        <taxon>Ecdysozoa</taxon>
        <taxon>Arthropoda</taxon>
        <taxon>Hexapoda</taxon>
        <taxon>Insecta</taxon>
        <taxon>Pterygota</taxon>
        <taxon>Neoptera</taxon>
        <taxon>Endopterygota</taxon>
        <taxon>Diptera</taxon>
        <taxon>Nematocera</taxon>
        <taxon>Culicoidea</taxon>
        <taxon>Culicidae</taxon>
        <taxon>Anophelinae</taxon>
        <taxon>Anopheles</taxon>
    </lineage>
</organism>
<evidence type="ECO:0000256" key="3">
    <source>
        <dbReference type="ARBA" id="ARBA00023306"/>
    </source>
</evidence>
<dbReference type="STRING" id="62324.A0A182S3I7"/>
<evidence type="ECO:0008006" key="9">
    <source>
        <dbReference type="Google" id="ProtNLM"/>
    </source>
</evidence>
<dbReference type="GO" id="GO:0051301">
    <property type="term" value="P:cell division"/>
    <property type="evidence" value="ECO:0007669"/>
    <property type="project" value="UniProtKB-KW"/>
</dbReference>
<dbReference type="VEuPathDB" id="VectorBase:AFUN2_004325"/>
<reference evidence="8" key="1">
    <citation type="submission" date="2020-05" db="UniProtKB">
        <authorList>
            <consortium name="EnsemblMetazoa"/>
        </authorList>
    </citation>
    <scope>IDENTIFICATION</scope>
    <source>
        <strain evidence="8">FUMOZ</strain>
    </source>
</reference>
<dbReference type="Pfam" id="PF02984">
    <property type="entry name" value="Cyclin_C"/>
    <property type="match status" value="1"/>
</dbReference>
<dbReference type="AlphaFoldDB" id="A0A182S3I7"/>
<keyword evidence="2 4" id="KW-0195">Cyclin</keyword>
<dbReference type="FunFam" id="1.10.472.10:FF:000010">
    <property type="entry name" value="G1/S-specific cyclin Cln1"/>
    <property type="match status" value="1"/>
</dbReference>
<sequence>MDRWNIFSNGVYCNEYERDILETLKECEEYRMTVHFVSPQLNHRTATVRLIEKVCEQQFYRRATLHLAVYLLDVFMCNHTIPERRLSLVALTCLYVACKIEENDPNVPSLIKLNGLLANAYTTADFIAMEVTILTFFDWHITIPTASTFLDIFSLNSFTQEDYNDMPKDLETEQTSVQQFERAIRETSDMILKHSLQHLKLCNVKPSLLAASCVAAGRFYVKNLPVWNDRLVSVTGYKYYQINAICQLLLFEAFPPSTSFPVLIPTRLPSNSDAGYLSEWFETDDDDNVCSSDQSSTTISEDSDNDTSSCVYGDSSTTDSANDTGEPSAKKRKIVTADWSFDRE</sequence>
<dbReference type="VEuPathDB" id="VectorBase:AFUN014978"/>
<comment type="similarity">
    <text evidence="4">Belongs to the cyclin family.</text>
</comment>
<dbReference type="Pfam" id="PF00134">
    <property type="entry name" value="Cyclin_N"/>
    <property type="match status" value="1"/>
</dbReference>
<dbReference type="PANTHER" id="PTHR10177">
    <property type="entry name" value="CYCLINS"/>
    <property type="match status" value="1"/>
</dbReference>
<dbReference type="SMART" id="SM01332">
    <property type="entry name" value="Cyclin_C"/>
    <property type="match status" value="1"/>
</dbReference>
<dbReference type="GO" id="GO:0019887">
    <property type="term" value="F:protein kinase regulator activity"/>
    <property type="evidence" value="ECO:0007669"/>
    <property type="project" value="UniProtKB-ARBA"/>
</dbReference>
<feature type="domain" description="Cyclin-like" evidence="6">
    <location>
        <begin position="49"/>
        <end position="135"/>
    </location>
</feature>
<dbReference type="InterPro" id="IPR006671">
    <property type="entry name" value="Cyclin_N"/>
</dbReference>
<accession>A0A182S3I7</accession>
<protein>
    <recommendedName>
        <fullName evidence="9">Cyclin-like domain-containing protein</fullName>
    </recommendedName>
</protein>
<evidence type="ECO:0000313" key="8">
    <source>
        <dbReference type="EnsemblMetazoa" id="AFUN014978-PA"/>
    </source>
</evidence>
<dbReference type="InterPro" id="IPR004367">
    <property type="entry name" value="Cyclin_C-dom"/>
</dbReference>
<evidence type="ECO:0000256" key="1">
    <source>
        <dbReference type="ARBA" id="ARBA00022618"/>
    </source>
</evidence>
<dbReference type="Gene3D" id="1.10.472.10">
    <property type="entry name" value="Cyclin-like"/>
    <property type="match status" value="2"/>
</dbReference>
<dbReference type="CDD" id="cd20528">
    <property type="entry name" value="CYCLIN_CCNJ-like_rpt1"/>
    <property type="match status" value="1"/>
</dbReference>
<feature type="region of interest" description="Disordered" evidence="5">
    <location>
        <begin position="287"/>
        <end position="331"/>
    </location>
</feature>
<evidence type="ECO:0000256" key="5">
    <source>
        <dbReference type="SAM" id="MobiDB-lite"/>
    </source>
</evidence>
<dbReference type="InterPro" id="IPR039361">
    <property type="entry name" value="Cyclin"/>
</dbReference>
<feature type="domain" description="Cyclin C-terminal" evidence="7">
    <location>
        <begin position="144"/>
        <end position="267"/>
    </location>
</feature>
<dbReference type="SUPFAM" id="SSF47954">
    <property type="entry name" value="Cyclin-like"/>
    <property type="match status" value="2"/>
</dbReference>
<dbReference type="CDD" id="cd20529">
    <property type="entry name" value="CYCLIN_CCNJ-like_rpt2"/>
    <property type="match status" value="1"/>
</dbReference>
<keyword evidence="1" id="KW-0132">Cell division</keyword>
<evidence type="ECO:0000256" key="4">
    <source>
        <dbReference type="RuleBase" id="RU000383"/>
    </source>
</evidence>
<evidence type="ECO:0000256" key="2">
    <source>
        <dbReference type="ARBA" id="ARBA00023127"/>
    </source>
</evidence>
<proteinExistence type="inferred from homology"/>
<evidence type="ECO:0000259" key="6">
    <source>
        <dbReference type="SMART" id="SM00385"/>
    </source>
</evidence>
<dbReference type="SMART" id="SM00385">
    <property type="entry name" value="CYCLIN"/>
    <property type="match status" value="2"/>
</dbReference>
<dbReference type="InterPro" id="IPR013763">
    <property type="entry name" value="Cyclin-like_dom"/>
</dbReference>
<evidence type="ECO:0000259" key="7">
    <source>
        <dbReference type="SMART" id="SM01332"/>
    </source>
</evidence>
<keyword evidence="3" id="KW-0131">Cell cycle</keyword>
<name>A0A182S3I7_ANOFN</name>